<sequence>MRINTKNMDPIAIGDQTLEEVDKFTYLGNVIAVDARANESCGHGRYLDIQKSLKAPCYVTEEGGAMRRGAWESDVLRVVATRCYYCRELRGVYISAGLIKSRATCWELGTMWSL</sequence>
<keyword evidence="2" id="KW-1185">Reference proteome</keyword>
<protein>
    <submittedName>
        <fullName evidence="1">Uncharacterized protein</fullName>
    </submittedName>
</protein>
<dbReference type="Proteomes" id="UP001153269">
    <property type="component" value="Unassembled WGS sequence"/>
</dbReference>
<gene>
    <name evidence="1" type="ORF">PLEPLA_LOCUS3412</name>
</gene>
<evidence type="ECO:0000313" key="1">
    <source>
        <dbReference type="EMBL" id="CAB1415694.1"/>
    </source>
</evidence>
<accession>A0A9N7TPA5</accession>
<reference evidence="1" key="1">
    <citation type="submission" date="2020-03" db="EMBL/GenBank/DDBJ databases">
        <authorList>
            <person name="Weist P."/>
        </authorList>
    </citation>
    <scope>NUCLEOTIDE SEQUENCE</scope>
</reference>
<dbReference type="AlphaFoldDB" id="A0A9N7TPA5"/>
<comment type="caution">
    <text evidence="1">The sequence shown here is derived from an EMBL/GenBank/DDBJ whole genome shotgun (WGS) entry which is preliminary data.</text>
</comment>
<dbReference type="EMBL" id="CADEAL010000169">
    <property type="protein sequence ID" value="CAB1415694.1"/>
    <property type="molecule type" value="Genomic_DNA"/>
</dbReference>
<organism evidence="1 2">
    <name type="scientific">Pleuronectes platessa</name>
    <name type="common">European plaice</name>
    <dbReference type="NCBI Taxonomy" id="8262"/>
    <lineage>
        <taxon>Eukaryota</taxon>
        <taxon>Metazoa</taxon>
        <taxon>Chordata</taxon>
        <taxon>Craniata</taxon>
        <taxon>Vertebrata</taxon>
        <taxon>Euteleostomi</taxon>
        <taxon>Actinopterygii</taxon>
        <taxon>Neopterygii</taxon>
        <taxon>Teleostei</taxon>
        <taxon>Neoteleostei</taxon>
        <taxon>Acanthomorphata</taxon>
        <taxon>Carangaria</taxon>
        <taxon>Pleuronectiformes</taxon>
        <taxon>Pleuronectoidei</taxon>
        <taxon>Pleuronectidae</taxon>
        <taxon>Pleuronectes</taxon>
    </lineage>
</organism>
<proteinExistence type="predicted"/>
<name>A0A9N7TPA5_PLEPL</name>
<evidence type="ECO:0000313" key="2">
    <source>
        <dbReference type="Proteomes" id="UP001153269"/>
    </source>
</evidence>